<sequence length="228" mass="26087">MRGAIVGKVLLSRPVNGGGSRVWGSASLWGTAGLSCQGGKQSRKIWIWTLNLDPEKILVDVCEQACKWWRFQSLGQCQPLGDGRFELPGRETKPEHQDLDSNVLLSIRIWTLMAPHLALVRVSQMLGLFEPEHLLKTGNQQRREEAGWWVLFQRSNFSRYQYLLGPGEYQDYGLWMGFQDCVRSCRILTCTRIVHAASVTWDPFPDRNQSPDPDRNQTVPLFLFLLEL</sequence>
<evidence type="ECO:0000313" key="4">
    <source>
        <dbReference type="EMBL" id="CAG5865182.1"/>
    </source>
</evidence>
<comment type="similarity">
    <text evidence="1">Belongs to the beta/gamma-crystallin family.</text>
</comment>
<dbReference type="InterPro" id="IPR001064">
    <property type="entry name" value="Beta/gamma_crystallin"/>
</dbReference>
<evidence type="ECO:0000256" key="2">
    <source>
        <dbReference type="ARBA" id="ARBA00022737"/>
    </source>
</evidence>
<evidence type="ECO:0000313" key="5">
    <source>
        <dbReference type="Proteomes" id="UP000677803"/>
    </source>
</evidence>
<reference evidence="4" key="1">
    <citation type="submission" date="2021-05" db="EMBL/GenBank/DDBJ databases">
        <authorList>
            <person name="Tigano A."/>
        </authorList>
    </citation>
    <scope>NUCLEOTIDE SEQUENCE</scope>
</reference>
<dbReference type="AlphaFoldDB" id="A0A8S4AGM1"/>
<accession>A0A8S4AGM1</accession>
<feature type="domain" description="Beta/gamma crystallin 'Greek key'" evidence="3">
    <location>
        <begin position="147"/>
        <end position="189"/>
    </location>
</feature>
<dbReference type="SUPFAM" id="SSF49695">
    <property type="entry name" value="gamma-Crystallin-like"/>
    <property type="match status" value="1"/>
</dbReference>
<dbReference type="EMBL" id="CAJRST010000225">
    <property type="protein sequence ID" value="CAG5865182.1"/>
    <property type="molecule type" value="Genomic_DNA"/>
</dbReference>
<keyword evidence="2" id="KW-0677">Repeat</keyword>
<evidence type="ECO:0000259" key="3">
    <source>
        <dbReference type="PROSITE" id="PS50915"/>
    </source>
</evidence>
<dbReference type="InterPro" id="IPR011024">
    <property type="entry name" value="G_crystallin-like"/>
</dbReference>
<dbReference type="Gene3D" id="2.60.20.10">
    <property type="entry name" value="Crystallins"/>
    <property type="match status" value="1"/>
</dbReference>
<gene>
    <name evidence="4" type="ORF">MMEN_LOCUS1760</name>
</gene>
<name>A0A8S4AGM1_9TELE</name>
<protein>
    <submittedName>
        <fullName evidence="4">(Atlantic silverside) hypothetical protein</fullName>
    </submittedName>
</protein>
<dbReference type="SMART" id="SM00247">
    <property type="entry name" value="XTALbg"/>
    <property type="match status" value="1"/>
</dbReference>
<dbReference type="Pfam" id="PF00030">
    <property type="entry name" value="Crystall"/>
    <property type="match status" value="1"/>
</dbReference>
<comment type="caution">
    <text evidence="4">The sequence shown here is derived from an EMBL/GenBank/DDBJ whole genome shotgun (WGS) entry which is preliminary data.</text>
</comment>
<dbReference type="Proteomes" id="UP000677803">
    <property type="component" value="Unassembled WGS sequence"/>
</dbReference>
<proteinExistence type="inferred from homology"/>
<organism evidence="4 5">
    <name type="scientific">Menidia menidia</name>
    <name type="common">Atlantic silverside</name>
    <dbReference type="NCBI Taxonomy" id="238744"/>
    <lineage>
        <taxon>Eukaryota</taxon>
        <taxon>Metazoa</taxon>
        <taxon>Chordata</taxon>
        <taxon>Craniata</taxon>
        <taxon>Vertebrata</taxon>
        <taxon>Euteleostomi</taxon>
        <taxon>Actinopterygii</taxon>
        <taxon>Neopterygii</taxon>
        <taxon>Teleostei</taxon>
        <taxon>Neoteleostei</taxon>
        <taxon>Acanthomorphata</taxon>
        <taxon>Ovalentaria</taxon>
        <taxon>Atherinomorphae</taxon>
        <taxon>Atheriniformes</taxon>
        <taxon>Atherinopsidae</taxon>
        <taxon>Menidiinae</taxon>
        <taxon>Menidia</taxon>
    </lineage>
</organism>
<evidence type="ECO:0000256" key="1">
    <source>
        <dbReference type="ARBA" id="ARBA00009646"/>
    </source>
</evidence>
<dbReference type="PROSITE" id="PS50915">
    <property type="entry name" value="CRYSTALLIN_BETA_GAMMA"/>
    <property type="match status" value="1"/>
</dbReference>
<keyword evidence="5" id="KW-1185">Reference proteome</keyword>